<evidence type="ECO:0000313" key="2">
    <source>
        <dbReference type="EMBL" id="RXK37111.1"/>
    </source>
</evidence>
<comment type="caution">
    <text evidence="2">The sequence shown here is derived from an EMBL/GenBank/DDBJ whole genome shotgun (WGS) entry which is preliminary data.</text>
</comment>
<name>A0A4Q1BHM3_TREME</name>
<gene>
    <name evidence="2" type="ORF">M231_05627</name>
</gene>
<sequence length="138" mass="14212">MTLSPERGPLDGFVCLAVNVHHMGMCTEMGSDMGTGTGLGDDGKRQQKVVLGLVNALPLSDMPTAFILAMPVQPPSTSASASTSEPSGQSRLFAGSIRPDALGEPSVLISLSTDWSSHLPSPTDPTAEAETCVDAAQT</sequence>
<protein>
    <submittedName>
        <fullName evidence="2">Uncharacterized protein</fullName>
    </submittedName>
</protein>
<reference evidence="2 3" key="1">
    <citation type="submission" date="2016-06" db="EMBL/GenBank/DDBJ databases">
        <title>Evolution of pathogenesis and genome organization in the Tremellales.</title>
        <authorList>
            <person name="Cuomo C."/>
            <person name="Litvintseva A."/>
            <person name="Heitman J."/>
            <person name="Chen Y."/>
            <person name="Sun S."/>
            <person name="Springer D."/>
            <person name="Dromer F."/>
            <person name="Young S."/>
            <person name="Zeng Q."/>
            <person name="Chapman S."/>
            <person name="Gujja S."/>
            <person name="Saif S."/>
            <person name="Birren B."/>
        </authorList>
    </citation>
    <scope>NUCLEOTIDE SEQUENCE [LARGE SCALE GENOMIC DNA]</scope>
    <source>
        <strain evidence="2 3">ATCC 28783</strain>
    </source>
</reference>
<dbReference type="Proteomes" id="UP000289152">
    <property type="component" value="Unassembled WGS sequence"/>
</dbReference>
<organism evidence="2 3">
    <name type="scientific">Tremella mesenterica</name>
    <name type="common">Jelly fungus</name>
    <dbReference type="NCBI Taxonomy" id="5217"/>
    <lineage>
        <taxon>Eukaryota</taxon>
        <taxon>Fungi</taxon>
        <taxon>Dikarya</taxon>
        <taxon>Basidiomycota</taxon>
        <taxon>Agaricomycotina</taxon>
        <taxon>Tremellomycetes</taxon>
        <taxon>Tremellales</taxon>
        <taxon>Tremellaceae</taxon>
        <taxon>Tremella</taxon>
    </lineage>
</organism>
<proteinExistence type="predicted"/>
<evidence type="ECO:0000313" key="3">
    <source>
        <dbReference type="Proteomes" id="UP000289152"/>
    </source>
</evidence>
<feature type="region of interest" description="Disordered" evidence="1">
    <location>
        <begin position="73"/>
        <end position="96"/>
    </location>
</feature>
<feature type="compositionally biased region" description="Low complexity" evidence="1">
    <location>
        <begin position="75"/>
        <end position="87"/>
    </location>
</feature>
<dbReference type="EMBL" id="SDIL01000077">
    <property type="protein sequence ID" value="RXK37111.1"/>
    <property type="molecule type" value="Genomic_DNA"/>
</dbReference>
<accession>A0A4Q1BHM3</accession>
<evidence type="ECO:0000256" key="1">
    <source>
        <dbReference type="SAM" id="MobiDB-lite"/>
    </source>
</evidence>
<keyword evidence="3" id="KW-1185">Reference proteome</keyword>
<dbReference type="InParanoid" id="A0A4Q1BHM3"/>
<feature type="region of interest" description="Disordered" evidence="1">
    <location>
        <begin position="114"/>
        <end position="138"/>
    </location>
</feature>
<dbReference type="AlphaFoldDB" id="A0A4Q1BHM3"/>